<keyword evidence="3" id="KW-0456">Lyase</keyword>
<dbReference type="Gene3D" id="3.40.50.2000">
    <property type="entry name" value="Glycogen Phosphorylase B"/>
    <property type="match status" value="2"/>
</dbReference>
<dbReference type="RefSeq" id="WP_145063283.1">
    <property type="nucleotide sequence ID" value="NZ_CP036263.1"/>
</dbReference>
<dbReference type="GO" id="GO:0033072">
    <property type="term" value="P:vancomycin biosynthetic process"/>
    <property type="evidence" value="ECO:0007669"/>
    <property type="project" value="UniProtKB-ARBA"/>
</dbReference>
<feature type="domain" description="Glycosyltransferase family 28 N-terminal" evidence="1">
    <location>
        <begin position="4"/>
        <end position="93"/>
    </location>
</feature>
<dbReference type="InterPro" id="IPR004276">
    <property type="entry name" value="GlycoTrans_28_N"/>
</dbReference>
<dbReference type="GO" id="GO:0016829">
    <property type="term" value="F:lyase activity"/>
    <property type="evidence" value="ECO:0007669"/>
    <property type="project" value="UniProtKB-KW"/>
</dbReference>
<keyword evidence="3" id="KW-0808">Transferase</keyword>
<dbReference type="InterPro" id="IPR002213">
    <property type="entry name" value="UDP_glucos_trans"/>
</dbReference>
<protein>
    <submittedName>
        <fullName evidence="3">MurG-like transferase</fullName>
        <ecNumber evidence="3">4.3.3.5</ecNumber>
    </submittedName>
</protein>
<organism evidence="3 4">
    <name type="scientific">Adhaeretor mobilis</name>
    <dbReference type="NCBI Taxonomy" id="1930276"/>
    <lineage>
        <taxon>Bacteria</taxon>
        <taxon>Pseudomonadati</taxon>
        <taxon>Planctomycetota</taxon>
        <taxon>Planctomycetia</taxon>
        <taxon>Pirellulales</taxon>
        <taxon>Lacipirellulaceae</taxon>
        <taxon>Adhaeretor</taxon>
    </lineage>
</organism>
<evidence type="ECO:0000259" key="2">
    <source>
        <dbReference type="Pfam" id="PF06722"/>
    </source>
</evidence>
<feature type="domain" description="Erythromycin biosynthesis protein CIII-like C-terminal" evidence="2">
    <location>
        <begin position="299"/>
        <end position="399"/>
    </location>
</feature>
<dbReference type="GO" id="GO:0005975">
    <property type="term" value="P:carbohydrate metabolic process"/>
    <property type="evidence" value="ECO:0007669"/>
    <property type="project" value="InterPro"/>
</dbReference>
<dbReference type="Proteomes" id="UP000319852">
    <property type="component" value="Chromosome"/>
</dbReference>
<sequence>MHLLLTALGSYGDVLPMVGLGAAMRERGHEVSVITNPHFREETESAGLDLVPLGTIEEYEELTSHPDLWRPIRGPKIMMELVATFARELYDTISDHYRVGETVLGSHGLDLAGRTFSEKQIQQGNRAPQATIHYAPLALRTMHDTPNFIGAFTQPPTPRWLKRLQFWLGDKLVIDRILGKEVNGLRAELGLPPVSRIYRQWHNSPELTLCFWPEWFGPKQPDWPHSAELVGFPLYDSDPAAELSEDVETFLNAGEPPIAFAPGSANTQAAKFFQTAVGVCEKLDRRGVLLTKYPQQIPDDLPPSVQHFAFVPFSKLLPRVAALVHHGGIGSCAQALSAGVPQLVMPMSYDQLDNATRLKRLGTGDLVMPKQFKTHKVAQRLAELFQQPSIHESCQQLAKRCDGAVAIRGACENFERLFNDTEKGKR</sequence>
<dbReference type="PANTHER" id="PTHR48050:SF13">
    <property type="entry name" value="STEROL 3-BETA-GLUCOSYLTRANSFERASE UGT80A2"/>
    <property type="match status" value="1"/>
</dbReference>
<dbReference type="OrthoDB" id="9805366at2"/>
<dbReference type="EMBL" id="CP036263">
    <property type="protein sequence ID" value="QDT01233.1"/>
    <property type="molecule type" value="Genomic_DNA"/>
</dbReference>
<dbReference type="KEGG" id="amob:HG15A2_45750"/>
<evidence type="ECO:0000259" key="1">
    <source>
        <dbReference type="Pfam" id="PF03033"/>
    </source>
</evidence>
<proteinExistence type="predicted"/>
<gene>
    <name evidence="3" type="ORF">HG15A2_45750</name>
</gene>
<dbReference type="InterPro" id="IPR050426">
    <property type="entry name" value="Glycosyltransferase_28"/>
</dbReference>
<reference evidence="3 4" key="1">
    <citation type="submission" date="2019-02" db="EMBL/GenBank/DDBJ databases">
        <title>Deep-cultivation of Planctomycetes and their phenomic and genomic characterization uncovers novel biology.</title>
        <authorList>
            <person name="Wiegand S."/>
            <person name="Jogler M."/>
            <person name="Boedeker C."/>
            <person name="Pinto D."/>
            <person name="Vollmers J."/>
            <person name="Rivas-Marin E."/>
            <person name="Kohn T."/>
            <person name="Peeters S.H."/>
            <person name="Heuer A."/>
            <person name="Rast P."/>
            <person name="Oberbeckmann S."/>
            <person name="Bunk B."/>
            <person name="Jeske O."/>
            <person name="Meyerdierks A."/>
            <person name="Storesund J.E."/>
            <person name="Kallscheuer N."/>
            <person name="Luecker S."/>
            <person name="Lage O.M."/>
            <person name="Pohl T."/>
            <person name="Merkel B.J."/>
            <person name="Hornburger P."/>
            <person name="Mueller R.-W."/>
            <person name="Bruemmer F."/>
            <person name="Labrenz M."/>
            <person name="Spormann A.M."/>
            <person name="Op den Camp H."/>
            <person name="Overmann J."/>
            <person name="Amann R."/>
            <person name="Jetten M.S.M."/>
            <person name="Mascher T."/>
            <person name="Medema M.H."/>
            <person name="Devos D.P."/>
            <person name="Kaster A.-K."/>
            <person name="Ovreas L."/>
            <person name="Rohde M."/>
            <person name="Galperin M.Y."/>
            <person name="Jogler C."/>
        </authorList>
    </citation>
    <scope>NUCLEOTIDE SEQUENCE [LARGE SCALE GENOMIC DNA]</scope>
    <source>
        <strain evidence="3 4">HG15A2</strain>
    </source>
</reference>
<evidence type="ECO:0000313" key="4">
    <source>
        <dbReference type="Proteomes" id="UP000319852"/>
    </source>
</evidence>
<dbReference type="GO" id="GO:0016758">
    <property type="term" value="F:hexosyltransferase activity"/>
    <property type="evidence" value="ECO:0007669"/>
    <property type="project" value="InterPro"/>
</dbReference>
<dbReference type="AlphaFoldDB" id="A0A517N277"/>
<evidence type="ECO:0000313" key="3">
    <source>
        <dbReference type="EMBL" id="QDT01233.1"/>
    </source>
</evidence>
<dbReference type="SUPFAM" id="SSF53756">
    <property type="entry name" value="UDP-Glycosyltransferase/glycogen phosphorylase"/>
    <property type="match status" value="1"/>
</dbReference>
<keyword evidence="4" id="KW-1185">Reference proteome</keyword>
<dbReference type="EC" id="4.3.3.5" evidence="3"/>
<dbReference type="CDD" id="cd03784">
    <property type="entry name" value="GT1_Gtf-like"/>
    <property type="match status" value="1"/>
</dbReference>
<dbReference type="Pfam" id="PF03033">
    <property type="entry name" value="Glyco_transf_28"/>
    <property type="match status" value="1"/>
</dbReference>
<accession>A0A517N277</accession>
<dbReference type="Pfam" id="PF06722">
    <property type="entry name" value="EryCIII-like_C"/>
    <property type="match status" value="1"/>
</dbReference>
<name>A0A517N277_9BACT</name>
<dbReference type="InterPro" id="IPR010610">
    <property type="entry name" value="EryCIII-like_C"/>
</dbReference>
<dbReference type="PANTHER" id="PTHR48050">
    <property type="entry name" value="STEROL 3-BETA-GLUCOSYLTRANSFERASE"/>
    <property type="match status" value="1"/>
</dbReference>
<dbReference type="GO" id="GO:0008194">
    <property type="term" value="F:UDP-glycosyltransferase activity"/>
    <property type="evidence" value="ECO:0007669"/>
    <property type="project" value="InterPro"/>
</dbReference>